<feature type="region of interest" description="Disordered" evidence="1">
    <location>
        <begin position="138"/>
        <end position="183"/>
    </location>
</feature>
<protein>
    <submittedName>
        <fullName evidence="2">Uncharacterized protein</fullName>
    </submittedName>
</protein>
<dbReference type="Proteomes" id="UP000239899">
    <property type="component" value="Unassembled WGS sequence"/>
</dbReference>
<sequence length="203" mass="21454">MWSSAKAFQDIARQLSRLTDKQLARLTPLVGEEVVDAVALAARIDRRNQGRQRQESLVARLLRESVEDDALLQAAIDSVRTGQGVIANPGVERQLELWMAALLSGDAEATTQVFSLVQASGGDLQQVRQLLRQAQQVEAAPAAAGEQEDSSSSSSNGSSAAGGSSSPAGAPRPTAKARAASKQLRKLLQPLAAAEVGEEEEDE</sequence>
<dbReference type="AlphaFoldDB" id="A0A2P6TBQ5"/>
<name>A0A2P6TBQ5_CHLSO</name>
<gene>
    <name evidence="2" type="ORF">C2E21_9330</name>
</gene>
<feature type="compositionally biased region" description="Low complexity" evidence="1">
    <location>
        <begin position="138"/>
        <end position="169"/>
    </location>
</feature>
<evidence type="ECO:0000313" key="3">
    <source>
        <dbReference type="Proteomes" id="UP000239899"/>
    </source>
</evidence>
<dbReference type="SUPFAM" id="SSF158710">
    <property type="entry name" value="PSPTO4464-like"/>
    <property type="match status" value="1"/>
</dbReference>
<dbReference type="Gene3D" id="1.10.60.30">
    <property type="entry name" value="PSPTO4464-like domains"/>
    <property type="match status" value="2"/>
</dbReference>
<evidence type="ECO:0000313" key="2">
    <source>
        <dbReference type="EMBL" id="PRW18310.1"/>
    </source>
</evidence>
<dbReference type="OrthoDB" id="513236at2759"/>
<keyword evidence="3" id="KW-1185">Reference proteome</keyword>
<evidence type="ECO:0000256" key="1">
    <source>
        <dbReference type="SAM" id="MobiDB-lite"/>
    </source>
</evidence>
<dbReference type="EMBL" id="LHPG02000026">
    <property type="protein sequence ID" value="PRW18310.1"/>
    <property type="molecule type" value="Genomic_DNA"/>
</dbReference>
<proteinExistence type="predicted"/>
<accession>A0A2P6TBQ5</accession>
<dbReference type="Pfam" id="PF04751">
    <property type="entry name" value="DarP"/>
    <property type="match status" value="1"/>
</dbReference>
<reference evidence="2 3" key="1">
    <citation type="journal article" date="2018" name="Plant J.">
        <title>Genome sequences of Chlorella sorokiniana UTEX 1602 and Micractinium conductrix SAG 241.80: implications to maltose excretion by a green alga.</title>
        <authorList>
            <person name="Arriola M.B."/>
            <person name="Velmurugan N."/>
            <person name="Zhang Y."/>
            <person name="Plunkett M.H."/>
            <person name="Hondzo H."/>
            <person name="Barney B.M."/>
        </authorList>
    </citation>
    <scope>NUCLEOTIDE SEQUENCE [LARGE SCALE GENOMIC DNA]</scope>
    <source>
        <strain evidence="3">UTEX 1602</strain>
    </source>
</reference>
<dbReference type="InterPro" id="IPR006839">
    <property type="entry name" value="DarP"/>
</dbReference>
<dbReference type="CDD" id="cd16331">
    <property type="entry name" value="YjgA-like"/>
    <property type="match status" value="1"/>
</dbReference>
<organism evidence="2 3">
    <name type="scientific">Chlorella sorokiniana</name>
    <name type="common">Freshwater green alga</name>
    <dbReference type="NCBI Taxonomy" id="3076"/>
    <lineage>
        <taxon>Eukaryota</taxon>
        <taxon>Viridiplantae</taxon>
        <taxon>Chlorophyta</taxon>
        <taxon>core chlorophytes</taxon>
        <taxon>Trebouxiophyceae</taxon>
        <taxon>Chlorellales</taxon>
        <taxon>Chlorellaceae</taxon>
        <taxon>Chlorella clade</taxon>
        <taxon>Chlorella</taxon>
    </lineage>
</organism>
<dbReference type="InterPro" id="IPR023153">
    <property type="entry name" value="DarP_sf"/>
</dbReference>
<comment type="caution">
    <text evidence="2">The sequence shown here is derived from an EMBL/GenBank/DDBJ whole genome shotgun (WGS) entry which is preliminary data.</text>
</comment>